<dbReference type="InterPro" id="IPR013106">
    <property type="entry name" value="Ig_V-set"/>
</dbReference>
<evidence type="ECO:0000256" key="2">
    <source>
        <dbReference type="ARBA" id="ARBA00022475"/>
    </source>
</evidence>
<dbReference type="PANTHER" id="PTHR19433">
    <property type="entry name" value="T-CELL RECEPTOR ALPHA CHAIN V REGION-RELATED"/>
    <property type="match status" value="1"/>
</dbReference>
<evidence type="ECO:0000256" key="5">
    <source>
        <dbReference type="ARBA" id="ARBA00023136"/>
    </source>
</evidence>
<protein>
    <recommendedName>
        <fullName evidence="9">Ig-like domain-containing protein</fullName>
    </recommendedName>
</protein>
<comment type="subcellular location">
    <subcellularLocation>
        <location evidence="1">Cell membrane</location>
    </subcellularLocation>
</comment>
<dbReference type="SUPFAM" id="SSF48726">
    <property type="entry name" value="Immunoglobulin"/>
    <property type="match status" value="2"/>
</dbReference>
<dbReference type="SMART" id="SM00406">
    <property type="entry name" value="IGv"/>
    <property type="match status" value="2"/>
</dbReference>
<evidence type="ECO:0000256" key="6">
    <source>
        <dbReference type="ARBA" id="ARBA00023157"/>
    </source>
</evidence>
<keyword evidence="7" id="KW-0325">Glycoprotein</keyword>
<keyword evidence="6" id="KW-1015">Disulfide bond</keyword>
<dbReference type="GO" id="GO:0002376">
    <property type="term" value="P:immune system process"/>
    <property type="evidence" value="ECO:0007669"/>
    <property type="project" value="UniProtKB-KW"/>
</dbReference>
<dbReference type="PROSITE" id="PS50835">
    <property type="entry name" value="IG_LIKE"/>
    <property type="match status" value="2"/>
</dbReference>
<dbReference type="CDD" id="cd00099">
    <property type="entry name" value="IgV"/>
    <property type="match status" value="1"/>
</dbReference>
<sequence length="346" mass="38574">MWVSLKQTSSFRKERPCVNWALIYCEGLNVLNTLDIIQDSGVRTAKVGETVTLPCSCQHNAVTYLYWYYQIQGEKPRIISKQMKHDPQAEISPAYEERFRVLARSKDGVNDLMITDLQPSDSGTYYCVMLEFNAIEFGRGVFLHVKTSSSNARPSKQQPTLKKLLRLGDSVNLSCSVSAEPCEGERNLYWFRRTASQPPLIYPSEGHCTSLSNGTLYGINCTSNLQLDPVRSSDAGTYHCALASCESVVFGGGTKVEIAVVLGSLSVALALSTIGLLVLSFLRYKLKSKLCSSCKGKVSIVTQHNSNQTESLYYAALNLKRSVERQQQEDNVESVCVYSRVRSRKE</sequence>
<organism evidence="10 11">
    <name type="scientific">Xiphophorus couchianus</name>
    <name type="common">Monterrey platyfish</name>
    <dbReference type="NCBI Taxonomy" id="32473"/>
    <lineage>
        <taxon>Eukaryota</taxon>
        <taxon>Metazoa</taxon>
        <taxon>Chordata</taxon>
        <taxon>Craniata</taxon>
        <taxon>Vertebrata</taxon>
        <taxon>Euteleostomi</taxon>
        <taxon>Actinopterygii</taxon>
        <taxon>Neopterygii</taxon>
        <taxon>Teleostei</taxon>
        <taxon>Neoteleostei</taxon>
        <taxon>Acanthomorphata</taxon>
        <taxon>Ovalentaria</taxon>
        <taxon>Atherinomorphae</taxon>
        <taxon>Cyprinodontiformes</taxon>
        <taxon>Poeciliidae</taxon>
        <taxon>Poeciliinae</taxon>
        <taxon>Xiphophorus</taxon>
    </lineage>
</organism>
<dbReference type="Ensembl" id="ENSXCOT00000007418.1">
    <property type="protein sequence ID" value="ENSXCOP00000007324.1"/>
    <property type="gene ID" value="ENSXCOG00000005664.1"/>
</dbReference>
<keyword evidence="2" id="KW-1003">Cell membrane</keyword>
<dbReference type="AlphaFoldDB" id="A0A3B5LHJ0"/>
<keyword evidence="8" id="KW-0812">Transmembrane</keyword>
<feature type="domain" description="Ig-like" evidence="9">
    <location>
        <begin position="154"/>
        <end position="259"/>
    </location>
</feature>
<dbReference type="InterPro" id="IPR052051">
    <property type="entry name" value="TCR_complex_component"/>
</dbReference>
<evidence type="ECO:0000256" key="8">
    <source>
        <dbReference type="SAM" id="Phobius"/>
    </source>
</evidence>
<keyword evidence="4" id="KW-0391">Immunity</keyword>
<evidence type="ECO:0000313" key="11">
    <source>
        <dbReference type="Proteomes" id="UP000261380"/>
    </source>
</evidence>
<keyword evidence="8" id="KW-1133">Transmembrane helix</keyword>
<name>A0A3B5LHJ0_9TELE</name>
<evidence type="ECO:0000313" key="10">
    <source>
        <dbReference type="Ensembl" id="ENSXCOP00000007324.1"/>
    </source>
</evidence>
<feature type="domain" description="Ig-like" evidence="9">
    <location>
        <begin position="48"/>
        <end position="127"/>
    </location>
</feature>
<dbReference type="GeneTree" id="ENSGT00950000182968"/>
<dbReference type="SMART" id="SM00409">
    <property type="entry name" value="IG"/>
    <property type="match status" value="2"/>
</dbReference>
<dbReference type="Proteomes" id="UP000261380">
    <property type="component" value="Unplaced"/>
</dbReference>
<reference evidence="10" key="1">
    <citation type="submission" date="2025-08" db="UniProtKB">
        <authorList>
            <consortium name="Ensembl"/>
        </authorList>
    </citation>
    <scope>IDENTIFICATION</scope>
</reference>
<evidence type="ECO:0000256" key="1">
    <source>
        <dbReference type="ARBA" id="ARBA00004236"/>
    </source>
</evidence>
<proteinExistence type="predicted"/>
<dbReference type="Gene3D" id="2.60.40.10">
    <property type="entry name" value="Immunoglobulins"/>
    <property type="match status" value="2"/>
</dbReference>
<accession>A0A3B5LHJ0</accession>
<reference evidence="10" key="2">
    <citation type="submission" date="2025-09" db="UniProtKB">
        <authorList>
            <consortium name="Ensembl"/>
        </authorList>
    </citation>
    <scope>IDENTIFICATION</scope>
</reference>
<keyword evidence="11" id="KW-1185">Reference proteome</keyword>
<dbReference type="InterPro" id="IPR013783">
    <property type="entry name" value="Ig-like_fold"/>
</dbReference>
<dbReference type="InterPro" id="IPR003599">
    <property type="entry name" value="Ig_sub"/>
</dbReference>
<dbReference type="GO" id="GO:0009617">
    <property type="term" value="P:response to bacterium"/>
    <property type="evidence" value="ECO:0007669"/>
    <property type="project" value="TreeGrafter"/>
</dbReference>
<dbReference type="PANTHER" id="PTHR19433:SF127">
    <property type="entry name" value="NITR9"/>
    <property type="match status" value="1"/>
</dbReference>
<evidence type="ECO:0000259" key="9">
    <source>
        <dbReference type="PROSITE" id="PS50835"/>
    </source>
</evidence>
<evidence type="ECO:0000256" key="4">
    <source>
        <dbReference type="ARBA" id="ARBA00022859"/>
    </source>
</evidence>
<keyword evidence="5 8" id="KW-0472">Membrane</keyword>
<dbReference type="GO" id="GO:0005886">
    <property type="term" value="C:plasma membrane"/>
    <property type="evidence" value="ECO:0007669"/>
    <property type="project" value="UniProtKB-SubCell"/>
</dbReference>
<evidence type="ECO:0000256" key="7">
    <source>
        <dbReference type="ARBA" id="ARBA00023180"/>
    </source>
</evidence>
<dbReference type="InterPro" id="IPR036179">
    <property type="entry name" value="Ig-like_dom_sf"/>
</dbReference>
<dbReference type="InterPro" id="IPR007110">
    <property type="entry name" value="Ig-like_dom"/>
</dbReference>
<keyword evidence="3" id="KW-0732">Signal</keyword>
<dbReference type="Pfam" id="PF07686">
    <property type="entry name" value="V-set"/>
    <property type="match status" value="2"/>
</dbReference>
<evidence type="ECO:0000256" key="3">
    <source>
        <dbReference type="ARBA" id="ARBA00022729"/>
    </source>
</evidence>
<feature type="transmembrane region" description="Helical" evidence="8">
    <location>
        <begin position="258"/>
        <end position="282"/>
    </location>
</feature>